<proteinExistence type="predicted"/>
<protein>
    <submittedName>
        <fullName evidence="1">Uncharacterized protein</fullName>
    </submittedName>
</protein>
<accession>A0A212LXR2</accession>
<evidence type="ECO:0000313" key="1">
    <source>
        <dbReference type="EMBL" id="SCM82383.1"/>
    </source>
</evidence>
<dbReference type="EMBL" id="FMJE01000005">
    <property type="protein sequence ID" value="SCM82383.1"/>
    <property type="molecule type" value="Genomic_DNA"/>
</dbReference>
<sequence length="62" mass="7224">MNKKYLQGYQDAADFRWDNLPLDNVYQIIDVYKERALKGGNEYFAGLAQRAEELVMNRVIPA</sequence>
<name>A0A212LXR2_9FIRM</name>
<reference evidence="1" key="1">
    <citation type="submission" date="2016-08" db="EMBL/GenBank/DDBJ databases">
        <authorList>
            <person name="Seilhamer J.J."/>
        </authorList>
    </citation>
    <scope>NUCLEOTIDE SEQUENCE</scope>
    <source>
        <strain evidence="1">86</strain>
    </source>
</reference>
<organism evidence="1">
    <name type="scientific">uncultured Sporomusa sp</name>
    <dbReference type="NCBI Taxonomy" id="307249"/>
    <lineage>
        <taxon>Bacteria</taxon>
        <taxon>Bacillati</taxon>
        <taxon>Bacillota</taxon>
        <taxon>Negativicutes</taxon>
        <taxon>Selenomonadales</taxon>
        <taxon>Sporomusaceae</taxon>
        <taxon>Sporomusa</taxon>
        <taxon>environmental samples</taxon>
    </lineage>
</organism>
<dbReference type="AlphaFoldDB" id="A0A212LXR2"/>
<dbReference type="RefSeq" id="WP_288185064.1">
    <property type="nucleotide sequence ID" value="NZ_LT608335.1"/>
</dbReference>
<gene>
    <name evidence="1" type="ORF">KL86SPO_50154</name>
</gene>